<dbReference type="eggNOG" id="COG0607">
    <property type="taxonomic scope" value="Bacteria"/>
</dbReference>
<name>A0YA27_9GAMM</name>
<dbReference type="InterPro" id="IPR001763">
    <property type="entry name" value="Rhodanese-like_dom"/>
</dbReference>
<dbReference type="InterPro" id="IPR050229">
    <property type="entry name" value="GlpE_sulfurtransferase"/>
</dbReference>
<dbReference type="Pfam" id="PF00581">
    <property type="entry name" value="Rhodanese"/>
    <property type="match status" value="1"/>
</dbReference>
<dbReference type="Gene3D" id="3.40.250.10">
    <property type="entry name" value="Rhodanese-like domain"/>
    <property type="match status" value="1"/>
</dbReference>
<gene>
    <name evidence="2" type="ORF">GP2143_17036</name>
</gene>
<reference evidence="2 3" key="1">
    <citation type="journal article" date="2010" name="J. Bacteriol.">
        <title>Genome sequence of the oligotrophic marine Gammaproteobacterium HTCC2143, isolated from the Oregon Coast.</title>
        <authorList>
            <person name="Oh H.M."/>
            <person name="Kang I."/>
            <person name="Ferriera S."/>
            <person name="Giovannoni S.J."/>
            <person name="Cho J.C."/>
        </authorList>
    </citation>
    <scope>NUCLEOTIDE SEQUENCE [LARGE SCALE GENOMIC DNA]</scope>
    <source>
        <strain evidence="2 3">HTCC2143</strain>
    </source>
</reference>
<sequence>MALFLQFLSEQWILASALIVCGILLFRHESSKGGPTLSPQQVINLVNQQQAVVVDLRDAAEFGQGHIVDAINIPHAKWAERKVEVNSFKDRPIVLVCKMGQHGGAIGKQLVADGFQQVSRLSGGITEWQSQQLPLVTK</sequence>
<dbReference type="PROSITE" id="PS50206">
    <property type="entry name" value="RHODANESE_3"/>
    <property type="match status" value="1"/>
</dbReference>
<keyword evidence="3" id="KW-1185">Reference proteome</keyword>
<proteinExistence type="predicted"/>
<evidence type="ECO:0000313" key="3">
    <source>
        <dbReference type="Proteomes" id="UP000004931"/>
    </source>
</evidence>
<dbReference type="SUPFAM" id="SSF52821">
    <property type="entry name" value="Rhodanese/Cell cycle control phosphatase"/>
    <property type="match status" value="1"/>
</dbReference>
<protein>
    <recommendedName>
        <fullName evidence="1">Rhodanese domain-containing protein</fullName>
    </recommendedName>
</protein>
<dbReference type="PANTHER" id="PTHR43031:SF18">
    <property type="entry name" value="RHODANESE-RELATED SULFURTRANSFERASES"/>
    <property type="match status" value="1"/>
</dbReference>
<dbReference type="SMART" id="SM00450">
    <property type="entry name" value="RHOD"/>
    <property type="match status" value="1"/>
</dbReference>
<evidence type="ECO:0000259" key="1">
    <source>
        <dbReference type="PROSITE" id="PS50206"/>
    </source>
</evidence>
<dbReference type="EMBL" id="AAVT01000001">
    <property type="protein sequence ID" value="EAW32981.1"/>
    <property type="molecule type" value="Genomic_DNA"/>
</dbReference>
<comment type="caution">
    <text evidence="2">The sequence shown here is derived from an EMBL/GenBank/DDBJ whole genome shotgun (WGS) entry which is preliminary data.</text>
</comment>
<dbReference type="AlphaFoldDB" id="A0YA27"/>
<dbReference type="STRING" id="247633.GP2143_17036"/>
<dbReference type="PANTHER" id="PTHR43031">
    <property type="entry name" value="FAD-DEPENDENT OXIDOREDUCTASE"/>
    <property type="match status" value="1"/>
</dbReference>
<organism evidence="2 3">
    <name type="scientific">marine gamma proteobacterium HTCC2143</name>
    <dbReference type="NCBI Taxonomy" id="247633"/>
    <lineage>
        <taxon>Bacteria</taxon>
        <taxon>Pseudomonadati</taxon>
        <taxon>Pseudomonadota</taxon>
        <taxon>Gammaproteobacteria</taxon>
        <taxon>Cellvibrionales</taxon>
        <taxon>Spongiibacteraceae</taxon>
        <taxon>BD1-7 clade</taxon>
    </lineage>
</organism>
<dbReference type="InterPro" id="IPR036873">
    <property type="entry name" value="Rhodanese-like_dom_sf"/>
</dbReference>
<evidence type="ECO:0000313" key="2">
    <source>
        <dbReference type="EMBL" id="EAW32981.1"/>
    </source>
</evidence>
<dbReference type="CDD" id="cd00158">
    <property type="entry name" value="RHOD"/>
    <property type="match status" value="1"/>
</dbReference>
<accession>A0YA27</accession>
<feature type="domain" description="Rhodanese" evidence="1">
    <location>
        <begin position="47"/>
        <end position="137"/>
    </location>
</feature>
<dbReference type="OrthoDB" id="9808735at2"/>
<dbReference type="Proteomes" id="UP000004931">
    <property type="component" value="Unassembled WGS sequence"/>
</dbReference>